<name>A0A7R9T1U2_9CHLO</name>
<dbReference type="GO" id="GO:0008270">
    <property type="term" value="F:zinc ion binding"/>
    <property type="evidence" value="ECO:0007669"/>
    <property type="project" value="InterPro"/>
</dbReference>
<feature type="active site" description="Proton donor/acceptor" evidence="3">
    <location>
        <position position="287"/>
    </location>
</feature>
<dbReference type="PRINTS" id="PR00765">
    <property type="entry name" value="CRBOXYPTASEA"/>
</dbReference>
<dbReference type="PANTHER" id="PTHR11532:SF57">
    <property type="entry name" value="CARBOXYPEPTIDASE D, B"/>
    <property type="match status" value="1"/>
</dbReference>
<proteinExistence type="inferred from homology"/>
<dbReference type="PANTHER" id="PTHR11532">
    <property type="entry name" value="PROTEASE M14 CARBOXYPEPTIDASE"/>
    <property type="match status" value="1"/>
</dbReference>
<gene>
    <name evidence="6" type="ORF">OLUC0939_LOCUS2587</name>
</gene>
<sequence>MVDDDARRAYASNDDLRDAMRRLSASDGACAGISRVVSLGRSTNGEDVRALTIGRGARASDGDDGRGGLRFGFIGNMHGDEPVGREIAMEVGRWVCERATTTRETTSEAETRERALAKRLVNEATLFVVPTVNPDGFAAKTRGNARGVDLNRNFPYTRFSLPKSLSGRASAVGGSAGDNAKREIETALIMRWSEKWAMNGVLNYHEGALVANYPWDGNDDGSTSYSAAPDDATFRYLASSYAQAHPTMSKSAEFEDGITNGAAWYPLWGGMQDWHYVQTGTYSLTVEVDDEKWPSEDKLGAIVAEHVNASIDVCARALFGSVRGFVRDERGAAVVGASIVVGRDSAPVKTDARGFFAKPSEPSTRPVRVVITPPSNKRNVDTITHFVPTIDPTDGASIDVVFTPRSAPPGFLLLRVVAVVAFAVVAFLIRRSARRRRRVSVLSESLVNNVDVEKAIANRRGMTSSRSLSGL</sequence>
<keyword evidence="4" id="KW-1133">Transmembrane helix</keyword>
<dbReference type="InterPro" id="IPR050753">
    <property type="entry name" value="Peptidase_M14_domain"/>
</dbReference>
<accession>A0A7R9T1U2</accession>
<evidence type="ECO:0000256" key="4">
    <source>
        <dbReference type="SAM" id="Phobius"/>
    </source>
</evidence>
<feature type="transmembrane region" description="Helical" evidence="4">
    <location>
        <begin position="410"/>
        <end position="429"/>
    </location>
</feature>
<evidence type="ECO:0000256" key="2">
    <source>
        <dbReference type="ARBA" id="ARBA00023180"/>
    </source>
</evidence>
<keyword evidence="4" id="KW-0472">Membrane</keyword>
<dbReference type="Gene3D" id="3.40.630.10">
    <property type="entry name" value="Zn peptidases"/>
    <property type="match status" value="1"/>
</dbReference>
<dbReference type="GO" id="GO:0016485">
    <property type="term" value="P:protein processing"/>
    <property type="evidence" value="ECO:0007669"/>
    <property type="project" value="TreeGrafter"/>
</dbReference>
<evidence type="ECO:0000256" key="3">
    <source>
        <dbReference type="PROSITE-ProRule" id="PRU01379"/>
    </source>
</evidence>
<dbReference type="GO" id="GO:0006518">
    <property type="term" value="P:peptide metabolic process"/>
    <property type="evidence" value="ECO:0007669"/>
    <property type="project" value="TreeGrafter"/>
</dbReference>
<evidence type="ECO:0000313" key="6">
    <source>
        <dbReference type="EMBL" id="CAD8221866.1"/>
    </source>
</evidence>
<dbReference type="SMART" id="SM00631">
    <property type="entry name" value="Zn_pept"/>
    <property type="match status" value="1"/>
</dbReference>
<organism evidence="6">
    <name type="scientific">Ostreococcus sp. 'lucimarinus'</name>
    <dbReference type="NCBI Taxonomy" id="242159"/>
    <lineage>
        <taxon>Eukaryota</taxon>
        <taxon>Viridiplantae</taxon>
        <taxon>Chlorophyta</taxon>
        <taxon>Mamiellophyceae</taxon>
        <taxon>Mamiellales</taxon>
        <taxon>Bathycoccaceae</taxon>
        <taxon>Ostreococcus</taxon>
    </lineage>
</organism>
<dbReference type="Pfam" id="PF00246">
    <property type="entry name" value="Peptidase_M14"/>
    <property type="match status" value="1"/>
</dbReference>
<protein>
    <recommendedName>
        <fullName evidence="5">Peptidase M14 domain-containing protein</fullName>
    </recommendedName>
</protein>
<evidence type="ECO:0000259" key="5">
    <source>
        <dbReference type="PROSITE" id="PS52035"/>
    </source>
</evidence>
<keyword evidence="2" id="KW-0325">Glycoprotein</keyword>
<feature type="domain" description="Peptidase M14" evidence="5">
    <location>
        <begin position="9"/>
        <end position="317"/>
    </location>
</feature>
<dbReference type="GO" id="GO:0005615">
    <property type="term" value="C:extracellular space"/>
    <property type="evidence" value="ECO:0007669"/>
    <property type="project" value="TreeGrafter"/>
</dbReference>
<dbReference type="GO" id="GO:0004181">
    <property type="term" value="F:metallocarboxypeptidase activity"/>
    <property type="evidence" value="ECO:0007669"/>
    <property type="project" value="InterPro"/>
</dbReference>
<evidence type="ECO:0000256" key="1">
    <source>
        <dbReference type="ARBA" id="ARBA00005988"/>
    </source>
</evidence>
<comment type="similarity">
    <text evidence="1 3">Belongs to the peptidase M14 family.</text>
</comment>
<dbReference type="SUPFAM" id="SSF49464">
    <property type="entry name" value="Carboxypeptidase regulatory domain-like"/>
    <property type="match status" value="1"/>
</dbReference>
<keyword evidence="4" id="KW-0812">Transmembrane</keyword>
<dbReference type="InterPro" id="IPR000834">
    <property type="entry name" value="Peptidase_M14"/>
</dbReference>
<dbReference type="InterPro" id="IPR008969">
    <property type="entry name" value="CarboxyPept-like_regulatory"/>
</dbReference>
<dbReference type="SUPFAM" id="SSF53187">
    <property type="entry name" value="Zn-dependent exopeptidases"/>
    <property type="match status" value="1"/>
</dbReference>
<dbReference type="AlphaFoldDB" id="A0A7R9T1U2"/>
<dbReference type="EMBL" id="HBDX01003001">
    <property type="protein sequence ID" value="CAD8221866.1"/>
    <property type="molecule type" value="Transcribed_RNA"/>
</dbReference>
<reference evidence="6" key="1">
    <citation type="submission" date="2021-01" db="EMBL/GenBank/DDBJ databases">
        <authorList>
            <person name="Corre E."/>
            <person name="Pelletier E."/>
            <person name="Niang G."/>
            <person name="Scheremetjew M."/>
            <person name="Finn R."/>
            <person name="Kale V."/>
            <person name="Holt S."/>
            <person name="Cochrane G."/>
            <person name="Meng A."/>
            <person name="Brown T."/>
            <person name="Cohen L."/>
        </authorList>
    </citation>
    <scope>NUCLEOTIDE SEQUENCE</scope>
    <source>
        <strain evidence="6">Clade-A-BCC118000</strain>
    </source>
</reference>
<dbReference type="PROSITE" id="PS52035">
    <property type="entry name" value="PEPTIDASE_M14"/>
    <property type="match status" value="1"/>
</dbReference>